<dbReference type="Proteomes" id="UP001637618">
    <property type="component" value="Unassembled WGS sequence"/>
</dbReference>
<proteinExistence type="predicted"/>
<keyword evidence="2" id="KW-1185">Reference proteome</keyword>
<sequence length="649" mass="70542">MSKQPLRKGAQGTSTKTQNKKPRPQKEKPRIEEDPPALPPIIHTLPDVEDDDQEKVVSVAQQLNGLPVTIQLWPNAAEFAGEFDLIKCYIDNHLVSSEEFEGPIIADVDMEVKSARLRSHGPKNFTYNVKLNDSANNATSLPISIFVDTIDPNSNLQPGALVLPANLPVEGVTPTYLEANGGVTVTLPRPSDSRPEDTYKVSYGSTGTIHTGTVPTTGLITATFTKLEIEAAGAGDFLLTYQFFDRAGNDTAVSTARTLTVIASDPPVLLAAEIPDAMPLVVKEEARNGVKVTVPTITGFLPNDFLLIYWNGIIFGEMRLGVTPIFPLEFTAHYSTIAKAGSLYTARIHYEIVRGNRPYSSPDTSVNVDLVEPGGPIIGPGPVDPNLVLPLVRGDSGVDNSLIASDLEDGKEVHATFTIYSGHKANEFIDLYYGKNDGQRVGTYPVEGTEPATFVVDITIPKKAIEDYGNGLDIPCWYVVRNANNYKQSRPQPVRVDIFSLEGLADPVFTNLNDGKIQCPQMPWLNVPIKIFDPDKLQDDDKVTISAVRYLYSGATQPATPVPGSEVSSPEIGIGPSERLNGFTHNFVLPYFDGDPTRRRGWLEITWSIERAGPPPEHGTSGSVVAQWDIRSSAGSGTCAPTTRGRRRA</sequence>
<accession>A0ACC7PFX2</accession>
<evidence type="ECO:0000313" key="2">
    <source>
        <dbReference type="Proteomes" id="UP001637618"/>
    </source>
</evidence>
<comment type="caution">
    <text evidence="1">The sequence shown here is derived from an EMBL/GenBank/DDBJ whole genome shotgun (WGS) entry which is preliminary data.</text>
</comment>
<reference evidence="1" key="1">
    <citation type="submission" date="2022-11" db="EMBL/GenBank/DDBJ databases">
        <title>Draft genome sequences of strains of Pseudomonas imrae sp. nov.</title>
        <authorList>
            <person name="Salva Serra F."/>
            <person name="Nimje P."/>
            <person name="Moore E.R.B."/>
            <person name="Marathe N.P."/>
        </authorList>
    </citation>
    <scope>NUCLEOTIDE SEQUENCE</scope>
    <source>
        <strain evidence="1">15FMM2</strain>
    </source>
</reference>
<dbReference type="EMBL" id="JAPEQY010000005">
    <property type="protein sequence ID" value="MFO2477577.1"/>
    <property type="molecule type" value="Genomic_DNA"/>
</dbReference>
<organism evidence="1 2">
    <name type="scientific">Pseudomonas imrae</name>
    <dbReference type="NCBI Taxonomy" id="2992837"/>
    <lineage>
        <taxon>Bacteria</taxon>
        <taxon>Pseudomonadati</taxon>
        <taxon>Pseudomonadota</taxon>
        <taxon>Gammaproteobacteria</taxon>
        <taxon>Pseudomonadales</taxon>
        <taxon>Pseudomonadaceae</taxon>
        <taxon>Pseudomonas</taxon>
    </lineage>
</organism>
<name>A0ACC7PFX2_9PSED</name>
<evidence type="ECO:0000313" key="1">
    <source>
        <dbReference type="EMBL" id="MFO2477577.1"/>
    </source>
</evidence>
<protein>
    <submittedName>
        <fullName evidence="1">Uncharacterized protein</fullName>
    </submittedName>
</protein>
<gene>
    <name evidence="1" type="ORF">OOJ96_09155</name>
</gene>